<organism evidence="2 3">
    <name type="scientific">Lithohypha guttulata</name>
    <dbReference type="NCBI Taxonomy" id="1690604"/>
    <lineage>
        <taxon>Eukaryota</taxon>
        <taxon>Fungi</taxon>
        <taxon>Dikarya</taxon>
        <taxon>Ascomycota</taxon>
        <taxon>Pezizomycotina</taxon>
        <taxon>Eurotiomycetes</taxon>
        <taxon>Chaetothyriomycetidae</taxon>
        <taxon>Chaetothyriales</taxon>
        <taxon>Trichomeriaceae</taxon>
        <taxon>Lithohypha</taxon>
    </lineage>
</organism>
<feature type="compositionally biased region" description="Polar residues" evidence="1">
    <location>
        <begin position="126"/>
        <end position="137"/>
    </location>
</feature>
<accession>A0ABR0K2Y5</accession>
<evidence type="ECO:0000256" key="1">
    <source>
        <dbReference type="SAM" id="MobiDB-lite"/>
    </source>
</evidence>
<sequence length="206" mass="22626">MSRSLPSRNVRKEHDERIQNQFKHQVHQAQQRQLIDRMNEQVHSAADQVEEVVADESHSESMSISSCNDPNEPGHPVTPNNNYQISPNSSNSEQSQSTSDNITYTQNQPDATAPAPAPTSNDNTAQLSSQSHSNIDIDTSPSAPTPAPSPCNDDNDKKPITDYITSAPHYREPSRRSKGKGKSSSTSEKLPYHGYPVNKGPYSSSS</sequence>
<evidence type="ECO:0000313" key="3">
    <source>
        <dbReference type="Proteomes" id="UP001345013"/>
    </source>
</evidence>
<dbReference type="EMBL" id="JAVRRG010000110">
    <property type="protein sequence ID" value="KAK5084887.1"/>
    <property type="molecule type" value="Genomic_DNA"/>
</dbReference>
<proteinExistence type="predicted"/>
<evidence type="ECO:0000313" key="2">
    <source>
        <dbReference type="EMBL" id="KAK5084887.1"/>
    </source>
</evidence>
<keyword evidence="3" id="KW-1185">Reference proteome</keyword>
<protein>
    <submittedName>
        <fullName evidence="2">Uncharacterized protein</fullName>
    </submittedName>
</protein>
<dbReference type="Proteomes" id="UP001345013">
    <property type="component" value="Unassembled WGS sequence"/>
</dbReference>
<name>A0ABR0K2Y5_9EURO</name>
<feature type="compositionally biased region" description="Low complexity" evidence="1">
    <location>
        <begin position="84"/>
        <end position="125"/>
    </location>
</feature>
<gene>
    <name evidence="2" type="ORF">LTR24_007375</name>
</gene>
<comment type="caution">
    <text evidence="2">The sequence shown here is derived from an EMBL/GenBank/DDBJ whole genome shotgun (WGS) entry which is preliminary data.</text>
</comment>
<feature type="region of interest" description="Disordered" evidence="1">
    <location>
        <begin position="1"/>
        <end position="206"/>
    </location>
</feature>
<reference evidence="2 3" key="1">
    <citation type="submission" date="2023-08" db="EMBL/GenBank/DDBJ databases">
        <title>Black Yeasts Isolated from many extreme environments.</title>
        <authorList>
            <person name="Coleine C."/>
            <person name="Stajich J.E."/>
            <person name="Selbmann L."/>
        </authorList>
    </citation>
    <scope>NUCLEOTIDE SEQUENCE [LARGE SCALE GENOMIC DNA]</scope>
    <source>
        <strain evidence="2 3">CCFEE 5885</strain>
    </source>
</reference>
<feature type="compositionally biased region" description="Polar residues" evidence="1">
    <location>
        <begin position="19"/>
        <end position="33"/>
    </location>
</feature>